<proteinExistence type="predicted"/>
<reference evidence="3 4" key="1">
    <citation type="journal article" date="2016" name="J. Zhejiang Univ. Sci. B">
        <title>Antibiotic resistance mechanisms of Myroides sp.</title>
        <authorList>
            <person name="Hu S."/>
            <person name="Yuan S."/>
            <person name="Qu H."/>
            <person name="Jiang T."/>
            <person name="Zhou Y."/>
            <person name="Wang M."/>
            <person name="Ming D."/>
        </authorList>
    </citation>
    <scope>NUCLEOTIDE SEQUENCE [LARGE SCALE GENOMIC DNA]</scope>
    <source>
        <strain evidence="3 4">PR63039</strain>
    </source>
</reference>
<dbReference type="Pfam" id="PF24645">
    <property type="entry name" value="DUF7639"/>
    <property type="match status" value="1"/>
</dbReference>
<dbReference type="RefSeq" id="WP_058699541.1">
    <property type="nucleotide sequence ID" value="NZ_CP013690.1"/>
</dbReference>
<dbReference type="Proteomes" id="UP000069030">
    <property type="component" value="Chromosome"/>
</dbReference>
<name>A0AAI8C6T1_9FLAO</name>
<dbReference type="KEGG" id="mod:AS202_13005"/>
<evidence type="ECO:0000313" key="3">
    <source>
        <dbReference type="EMBL" id="ALU27011.1"/>
    </source>
</evidence>
<dbReference type="EMBL" id="CP013690">
    <property type="protein sequence ID" value="ALU27011.1"/>
    <property type="molecule type" value="Genomic_DNA"/>
</dbReference>
<dbReference type="InterPro" id="IPR056055">
    <property type="entry name" value="DUF7638"/>
</dbReference>
<protein>
    <submittedName>
        <fullName evidence="3">Uncharacterized protein</fullName>
    </submittedName>
</protein>
<evidence type="ECO:0000259" key="1">
    <source>
        <dbReference type="Pfam" id="PF24644"/>
    </source>
</evidence>
<dbReference type="Pfam" id="PF24644">
    <property type="entry name" value="DUF7638"/>
    <property type="match status" value="2"/>
</dbReference>
<feature type="domain" description="DUF7639" evidence="2">
    <location>
        <begin position="250"/>
        <end position="303"/>
    </location>
</feature>
<feature type="domain" description="DUF7638" evidence="1">
    <location>
        <begin position="141"/>
        <end position="245"/>
    </location>
</feature>
<sequence>MSRTLVYRTATLQGVKTPGIIQNGGYHFTHFDVYEDGRIADWNFEDFEHFIKDVQKGWVVTNIPDGEEISCFNLGSWKIDKGHWYYTPETYLEFIKSLVLELNPNWTNIYTYQERKVNGITVGESGTGTLYKIDTVNVDHFFPTKIKGENRSLFYVSEGKYYLVQLLLFKDKTILIHGCGEEKVLDFERLRALIDEGIVCSTIPNGAKVIIENLGEFTIVEEFYSNEIEEIFVELEDDYRQLNGEKSLLQLCREALEAYQENPTDELKEALKIAYERIPEHMQMYLGDMDSKDGEYIDIIYGPEYWDQWNTDEVK</sequence>
<organism evidence="3 4">
    <name type="scientific">Myroides odoratimimus</name>
    <dbReference type="NCBI Taxonomy" id="76832"/>
    <lineage>
        <taxon>Bacteria</taxon>
        <taxon>Pseudomonadati</taxon>
        <taxon>Bacteroidota</taxon>
        <taxon>Flavobacteriia</taxon>
        <taxon>Flavobacteriales</taxon>
        <taxon>Flavobacteriaceae</taxon>
        <taxon>Myroides</taxon>
    </lineage>
</organism>
<evidence type="ECO:0000313" key="4">
    <source>
        <dbReference type="Proteomes" id="UP000069030"/>
    </source>
</evidence>
<feature type="domain" description="DUF7638" evidence="1">
    <location>
        <begin position="7"/>
        <end position="105"/>
    </location>
</feature>
<gene>
    <name evidence="3" type="ORF">AS202_13005</name>
</gene>
<accession>A0AAI8C6T1</accession>
<dbReference type="AlphaFoldDB" id="A0AAI8C6T1"/>
<evidence type="ECO:0000259" key="2">
    <source>
        <dbReference type="Pfam" id="PF24645"/>
    </source>
</evidence>
<dbReference type="InterPro" id="IPR056056">
    <property type="entry name" value="DUF7639"/>
</dbReference>